<dbReference type="AlphaFoldDB" id="A0AAV6YPN6"/>
<protein>
    <submittedName>
        <fullName evidence="1">Uncharacterized protein</fullName>
    </submittedName>
</protein>
<evidence type="ECO:0000313" key="2">
    <source>
        <dbReference type="Proteomes" id="UP000824782"/>
    </source>
</evidence>
<dbReference type="EMBL" id="WNYA01024651">
    <property type="protein sequence ID" value="KAG8538008.1"/>
    <property type="molecule type" value="Genomic_DNA"/>
</dbReference>
<comment type="caution">
    <text evidence="1">The sequence shown here is derived from an EMBL/GenBank/DDBJ whole genome shotgun (WGS) entry which is preliminary data.</text>
</comment>
<sequence>MGATVRNVITQTYPPAEGIQRRSILISLLVDGFQKLEIFFYFNEQHPKGDVMSITQSPPGHPGTQCPFTWVTRGTIGGEVFKSNGLQLAALIGMLGVVIVSQRLSSRRFQSSDLKVRHHRC</sequence>
<keyword evidence="2" id="KW-1185">Reference proteome</keyword>
<reference evidence="1" key="1">
    <citation type="thesis" date="2020" institute="ProQuest LLC" country="789 East Eisenhower Parkway, Ann Arbor, MI, USA">
        <title>Comparative Genomics and Chromosome Evolution.</title>
        <authorList>
            <person name="Mudd A.B."/>
        </authorList>
    </citation>
    <scope>NUCLEOTIDE SEQUENCE</scope>
    <source>
        <strain evidence="1">237g6f4</strain>
        <tissue evidence="1">Blood</tissue>
    </source>
</reference>
<gene>
    <name evidence="1" type="ORF">GDO81_023443</name>
</gene>
<proteinExistence type="predicted"/>
<accession>A0AAV6YPN6</accession>
<name>A0AAV6YPN6_ENGPU</name>
<evidence type="ECO:0000313" key="1">
    <source>
        <dbReference type="EMBL" id="KAG8538008.1"/>
    </source>
</evidence>
<organism evidence="1 2">
    <name type="scientific">Engystomops pustulosus</name>
    <name type="common">Tungara frog</name>
    <name type="synonym">Physalaemus pustulosus</name>
    <dbReference type="NCBI Taxonomy" id="76066"/>
    <lineage>
        <taxon>Eukaryota</taxon>
        <taxon>Metazoa</taxon>
        <taxon>Chordata</taxon>
        <taxon>Craniata</taxon>
        <taxon>Vertebrata</taxon>
        <taxon>Euteleostomi</taxon>
        <taxon>Amphibia</taxon>
        <taxon>Batrachia</taxon>
        <taxon>Anura</taxon>
        <taxon>Neobatrachia</taxon>
        <taxon>Hyloidea</taxon>
        <taxon>Leptodactylidae</taxon>
        <taxon>Leiuperinae</taxon>
        <taxon>Engystomops</taxon>
    </lineage>
</organism>
<dbReference type="Proteomes" id="UP000824782">
    <property type="component" value="Unassembled WGS sequence"/>
</dbReference>